<evidence type="ECO:0000313" key="2">
    <source>
        <dbReference type="Proteomes" id="UP000796880"/>
    </source>
</evidence>
<gene>
    <name evidence="1" type="ORF">FNV43_RR07393</name>
</gene>
<dbReference type="EMBL" id="VOIH02000003">
    <property type="protein sequence ID" value="KAF3451298.1"/>
    <property type="molecule type" value="Genomic_DNA"/>
</dbReference>
<name>A0A8K0MMN8_9ROSA</name>
<dbReference type="Proteomes" id="UP000796880">
    <property type="component" value="Unassembled WGS sequence"/>
</dbReference>
<reference evidence="1" key="1">
    <citation type="submission" date="2020-03" db="EMBL/GenBank/DDBJ databases">
        <title>A high-quality chromosome-level genome assembly of a woody plant with both climbing and erect habits, Rhamnella rubrinervis.</title>
        <authorList>
            <person name="Lu Z."/>
            <person name="Yang Y."/>
            <person name="Zhu X."/>
            <person name="Sun Y."/>
        </authorList>
    </citation>
    <scope>NUCLEOTIDE SEQUENCE</scope>
    <source>
        <strain evidence="1">BYM</strain>
        <tissue evidence="1">Leaf</tissue>
    </source>
</reference>
<comment type="caution">
    <text evidence="1">The sequence shown here is derived from an EMBL/GenBank/DDBJ whole genome shotgun (WGS) entry which is preliminary data.</text>
</comment>
<protein>
    <submittedName>
        <fullName evidence="1">Uncharacterized protein</fullName>
    </submittedName>
</protein>
<keyword evidence="2" id="KW-1185">Reference proteome</keyword>
<organism evidence="1 2">
    <name type="scientific">Rhamnella rubrinervis</name>
    <dbReference type="NCBI Taxonomy" id="2594499"/>
    <lineage>
        <taxon>Eukaryota</taxon>
        <taxon>Viridiplantae</taxon>
        <taxon>Streptophyta</taxon>
        <taxon>Embryophyta</taxon>
        <taxon>Tracheophyta</taxon>
        <taxon>Spermatophyta</taxon>
        <taxon>Magnoliopsida</taxon>
        <taxon>eudicotyledons</taxon>
        <taxon>Gunneridae</taxon>
        <taxon>Pentapetalae</taxon>
        <taxon>rosids</taxon>
        <taxon>fabids</taxon>
        <taxon>Rosales</taxon>
        <taxon>Rhamnaceae</taxon>
        <taxon>rhamnoid group</taxon>
        <taxon>Rhamneae</taxon>
        <taxon>Rhamnella</taxon>
    </lineage>
</organism>
<dbReference type="AlphaFoldDB" id="A0A8K0MMN8"/>
<sequence length="208" mass="24090">MCGSLSQHDKALGKFVEEVYFSRMGLYRHKCGTLGQPTKGLSRFDRKAFSMITGLNYGKLTPSSKMRNLSYDLWTKYFGHSGLITQVEFTKAFETIEFKYENKKEISDNIKCCMLYLLKMVLLPEMKIPYMVNLWIWPDDKRYTDLLVVVAEACLSVALELEPEPVHTIIGILQYPSDKAIMRGSYTKFVQIDTDVIEAMKQYEHHID</sequence>
<evidence type="ECO:0000313" key="1">
    <source>
        <dbReference type="EMBL" id="KAF3451298.1"/>
    </source>
</evidence>
<proteinExistence type="predicted"/>
<accession>A0A8K0MMN8</accession>